<reference evidence="4 5" key="1">
    <citation type="submission" date="2021-06" db="EMBL/GenBank/DDBJ databases">
        <authorList>
            <person name="Palmer J.M."/>
        </authorList>
    </citation>
    <scope>NUCLEOTIDE SEQUENCE [LARGE SCALE GENOMIC DNA]</scope>
    <source>
        <strain evidence="4 5">AS_MEX2019</strain>
        <tissue evidence="4">Muscle</tissue>
    </source>
</reference>
<evidence type="ECO:0000313" key="4">
    <source>
        <dbReference type="EMBL" id="MEQ2315881.1"/>
    </source>
</evidence>
<accession>A0ABV1AC96</accession>
<feature type="signal peptide" evidence="2">
    <location>
        <begin position="1"/>
        <end position="48"/>
    </location>
</feature>
<feature type="region of interest" description="Disordered" evidence="1">
    <location>
        <begin position="1"/>
        <end position="25"/>
    </location>
</feature>
<evidence type="ECO:0000313" key="5">
    <source>
        <dbReference type="Proteomes" id="UP001469553"/>
    </source>
</evidence>
<sequence>MHGGSSPDATRTQVEKRTRNNGSERSPAMASLLHCLAFLFLFASNACGSNICTSHGVTTCQQCLVVHSSCAWCSQENIEATQNTHETSPSWLVLLYFAPPLQTQYSTMVPIHQ</sequence>
<dbReference type="Gene3D" id="3.30.1680.10">
    <property type="entry name" value="ligand-binding face of the semaphorins, domain 2"/>
    <property type="match status" value="1"/>
</dbReference>
<dbReference type="Pfam" id="PF17205">
    <property type="entry name" value="PSI_integrin"/>
    <property type="match status" value="1"/>
</dbReference>
<protein>
    <recommendedName>
        <fullName evidence="3">Integrin beta N-terminal domain-containing protein</fullName>
    </recommendedName>
</protein>
<dbReference type="SUPFAM" id="SSF103575">
    <property type="entry name" value="Plexin repeat"/>
    <property type="match status" value="1"/>
</dbReference>
<dbReference type="InterPro" id="IPR033760">
    <property type="entry name" value="Integrin_beta_N"/>
</dbReference>
<proteinExistence type="predicted"/>
<comment type="caution">
    <text evidence="4">The sequence shown here is derived from an EMBL/GenBank/DDBJ whole genome shotgun (WGS) entry which is preliminary data.</text>
</comment>
<feature type="chain" id="PRO_5045492738" description="Integrin beta N-terminal domain-containing protein" evidence="2">
    <location>
        <begin position="49"/>
        <end position="113"/>
    </location>
</feature>
<name>A0ABV1AC96_9TELE</name>
<evidence type="ECO:0000259" key="3">
    <source>
        <dbReference type="Pfam" id="PF17205"/>
    </source>
</evidence>
<evidence type="ECO:0000256" key="2">
    <source>
        <dbReference type="SAM" id="SignalP"/>
    </source>
</evidence>
<keyword evidence="2" id="KW-0732">Signal</keyword>
<keyword evidence="5" id="KW-1185">Reference proteome</keyword>
<evidence type="ECO:0000256" key="1">
    <source>
        <dbReference type="SAM" id="MobiDB-lite"/>
    </source>
</evidence>
<feature type="domain" description="Integrin beta N-terminal" evidence="3">
    <location>
        <begin position="50"/>
        <end position="79"/>
    </location>
</feature>
<gene>
    <name evidence="4" type="ORF">AMECASPLE_026941</name>
</gene>
<dbReference type="Proteomes" id="UP001469553">
    <property type="component" value="Unassembled WGS sequence"/>
</dbReference>
<organism evidence="4 5">
    <name type="scientific">Ameca splendens</name>
    <dbReference type="NCBI Taxonomy" id="208324"/>
    <lineage>
        <taxon>Eukaryota</taxon>
        <taxon>Metazoa</taxon>
        <taxon>Chordata</taxon>
        <taxon>Craniata</taxon>
        <taxon>Vertebrata</taxon>
        <taxon>Euteleostomi</taxon>
        <taxon>Actinopterygii</taxon>
        <taxon>Neopterygii</taxon>
        <taxon>Teleostei</taxon>
        <taxon>Neoteleostei</taxon>
        <taxon>Acanthomorphata</taxon>
        <taxon>Ovalentaria</taxon>
        <taxon>Atherinomorphae</taxon>
        <taxon>Cyprinodontiformes</taxon>
        <taxon>Goodeidae</taxon>
        <taxon>Ameca</taxon>
    </lineage>
</organism>
<dbReference type="EMBL" id="JAHRIP010087447">
    <property type="protein sequence ID" value="MEQ2315881.1"/>
    <property type="molecule type" value="Genomic_DNA"/>
</dbReference>